<organism evidence="2 3">
    <name type="scientific">Nocardioides abyssi</name>
    <dbReference type="NCBI Taxonomy" id="3058370"/>
    <lineage>
        <taxon>Bacteria</taxon>
        <taxon>Bacillati</taxon>
        <taxon>Actinomycetota</taxon>
        <taxon>Actinomycetes</taxon>
        <taxon>Propionibacteriales</taxon>
        <taxon>Nocardioidaceae</taxon>
        <taxon>Nocardioides</taxon>
    </lineage>
</organism>
<accession>A0ABT8EQP4</accession>
<protein>
    <recommendedName>
        <fullName evidence="4">Antitoxin VbhA domain-containing protein</fullName>
    </recommendedName>
</protein>
<dbReference type="Proteomes" id="UP001168537">
    <property type="component" value="Unassembled WGS sequence"/>
</dbReference>
<gene>
    <name evidence="2" type="ORF">QWY29_03765</name>
</gene>
<reference evidence="2" key="1">
    <citation type="submission" date="2023-06" db="EMBL/GenBank/DDBJ databases">
        <title>Draft genome sequence of Nocardioides sp. SOB72.</title>
        <authorList>
            <person name="Zhang G."/>
        </authorList>
    </citation>
    <scope>NUCLEOTIDE SEQUENCE</scope>
    <source>
        <strain evidence="2">SOB72</strain>
    </source>
</reference>
<comment type="caution">
    <text evidence="2">The sequence shown here is derived from an EMBL/GenBank/DDBJ whole genome shotgun (WGS) entry which is preliminary data.</text>
</comment>
<dbReference type="RefSeq" id="WP_300959313.1">
    <property type="nucleotide sequence ID" value="NZ_JAUHJR010000001.1"/>
</dbReference>
<dbReference type="EMBL" id="JAUHJR010000001">
    <property type="protein sequence ID" value="MDN4160459.1"/>
    <property type="molecule type" value="Genomic_DNA"/>
</dbReference>
<keyword evidence="3" id="KW-1185">Reference proteome</keyword>
<name>A0ABT8EQP4_9ACTN</name>
<evidence type="ECO:0000313" key="3">
    <source>
        <dbReference type="Proteomes" id="UP001168537"/>
    </source>
</evidence>
<evidence type="ECO:0008006" key="4">
    <source>
        <dbReference type="Google" id="ProtNLM"/>
    </source>
</evidence>
<feature type="region of interest" description="Disordered" evidence="1">
    <location>
        <begin position="67"/>
        <end position="103"/>
    </location>
</feature>
<sequence length="103" mass="10488">MSNERTDEADLRAATQQAVDAAATAYTEDASIDLEDTLRREMAQGGMALDDDAWVREVARAIRSGHHVSFAPEGDAGAAGAVGDGADEQPTSPGSLGGDNGGA</sequence>
<evidence type="ECO:0000256" key="1">
    <source>
        <dbReference type="SAM" id="MobiDB-lite"/>
    </source>
</evidence>
<evidence type="ECO:0000313" key="2">
    <source>
        <dbReference type="EMBL" id="MDN4160459.1"/>
    </source>
</evidence>
<proteinExistence type="predicted"/>